<dbReference type="InterPro" id="IPR002504">
    <property type="entry name" value="NADK"/>
</dbReference>
<evidence type="ECO:0000313" key="2">
    <source>
        <dbReference type="Proteomes" id="UP000179242"/>
    </source>
</evidence>
<dbReference type="InterPro" id="IPR029063">
    <property type="entry name" value="SAM-dependent_MTases_sf"/>
</dbReference>
<dbReference type="PANTHER" id="PTHR13158:SF5">
    <property type="entry name" value="NAD KINASE 2, MITOCHONDRIAL"/>
    <property type="match status" value="1"/>
</dbReference>
<dbReference type="SUPFAM" id="SSF111331">
    <property type="entry name" value="NAD kinase/diacylglycerol kinase-like"/>
    <property type="match status" value="1"/>
</dbReference>
<dbReference type="SUPFAM" id="SSF53335">
    <property type="entry name" value="S-adenosyl-L-methionine-dependent methyltransferases"/>
    <property type="match status" value="1"/>
</dbReference>
<dbReference type="GO" id="GO:0006741">
    <property type="term" value="P:NADP+ biosynthetic process"/>
    <property type="evidence" value="ECO:0007669"/>
    <property type="project" value="InterPro"/>
</dbReference>
<dbReference type="Proteomes" id="UP000179242">
    <property type="component" value="Unassembled WGS sequence"/>
</dbReference>
<dbReference type="GO" id="GO:0005524">
    <property type="term" value="F:ATP binding"/>
    <property type="evidence" value="ECO:0007669"/>
    <property type="project" value="UniProtKB-ARBA"/>
</dbReference>
<organism evidence="1 2">
    <name type="scientific">candidate division WOR-1 bacterium RIFOXYC2_FULL_46_14</name>
    <dbReference type="NCBI Taxonomy" id="1802587"/>
    <lineage>
        <taxon>Bacteria</taxon>
        <taxon>Bacillati</taxon>
        <taxon>Saganbacteria</taxon>
    </lineage>
</organism>
<dbReference type="PROSITE" id="PS00092">
    <property type="entry name" value="N6_MTASE"/>
    <property type="match status" value="1"/>
</dbReference>
<dbReference type="Gene3D" id="3.40.50.10330">
    <property type="entry name" value="Probable inorganic polyphosphate/atp-NAD kinase, domain 1"/>
    <property type="match status" value="1"/>
</dbReference>
<dbReference type="InterPro" id="IPR002052">
    <property type="entry name" value="DNA_methylase_N6_adenine_CS"/>
</dbReference>
<accession>A0A1F4U3Y6</accession>
<dbReference type="GO" id="GO:0003951">
    <property type="term" value="F:NAD+ kinase activity"/>
    <property type="evidence" value="ECO:0007669"/>
    <property type="project" value="InterPro"/>
</dbReference>
<evidence type="ECO:0000313" key="1">
    <source>
        <dbReference type="EMBL" id="OGC39577.1"/>
    </source>
</evidence>
<gene>
    <name evidence="1" type="ORF">A2438_08485</name>
</gene>
<dbReference type="PANTHER" id="PTHR13158">
    <property type="match status" value="1"/>
</dbReference>
<reference evidence="1 2" key="1">
    <citation type="journal article" date="2016" name="Nat. Commun.">
        <title>Thousands of microbial genomes shed light on interconnected biogeochemical processes in an aquifer system.</title>
        <authorList>
            <person name="Anantharaman K."/>
            <person name="Brown C.T."/>
            <person name="Hug L.A."/>
            <person name="Sharon I."/>
            <person name="Castelle C.J."/>
            <person name="Probst A.J."/>
            <person name="Thomas B.C."/>
            <person name="Singh A."/>
            <person name="Wilkins M.J."/>
            <person name="Karaoz U."/>
            <person name="Brodie E.L."/>
            <person name="Williams K.H."/>
            <person name="Hubbard S.S."/>
            <person name="Banfield J.F."/>
        </authorList>
    </citation>
    <scope>NUCLEOTIDE SEQUENCE [LARGE SCALE GENOMIC DNA]</scope>
</reference>
<dbReference type="Gene3D" id="3.40.50.150">
    <property type="entry name" value="Vaccinia Virus protein VP39"/>
    <property type="match status" value="1"/>
</dbReference>
<dbReference type="InterPro" id="IPR017438">
    <property type="entry name" value="ATP-NAD_kinase_N"/>
</dbReference>
<dbReference type="GO" id="GO:0008170">
    <property type="term" value="F:N-methyltransferase activity"/>
    <property type="evidence" value="ECO:0007669"/>
    <property type="project" value="UniProtKB-ARBA"/>
</dbReference>
<comment type="caution">
    <text evidence="1">The sequence shown here is derived from an EMBL/GenBank/DDBJ whole genome shotgun (WGS) entry which is preliminary data.</text>
</comment>
<dbReference type="GO" id="GO:0008757">
    <property type="term" value="F:S-adenosylmethionine-dependent methyltransferase activity"/>
    <property type="evidence" value="ECO:0007669"/>
    <property type="project" value="UniProtKB-ARBA"/>
</dbReference>
<dbReference type="EMBL" id="MEUJ01000008">
    <property type="protein sequence ID" value="OGC39577.1"/>
    <property type="molecule type" value="Genomic_DNA"/>
</dbReference>
<dbReference type="AlphaFoldDB" id="A0A1F4U3Y6"/>
<dbReference type="Pfam" id="PF01513">
    <property type="entry name" value="NAD_kinase"/>
    <property type="match status" value="1"/>
</dbReference>
<dbReference type="GO" id="GO:0019674">
    <property type="term" value="P:NAD+ metabolic process"/>
    <property type="evidence" value="ECO:0007669"/>
    <property type="project" value="TreeGrafter"/>
</dbReference>
<name>A0A1F4U3Y6_UNCSA</name>
<proteinExistence type="predicted"/>
<dbReference type="InterPro" id="IPR016064">
    <property type="entry name" value="NAD/diacylglycerol_kinase_sf"/>
</dbReference>
<dbReference type="GO" id="GO:0032259">
    <property type="term" value="P:methylation"/>
    <property type="evidence" value="ECO:0007669"/>
    <property type="project" value="InterPro"/>
</dbReference>
<sequence length="713" mass="78152">MQNTVGFHVKGANPNKAFFDLAIANRIARSRIGLADCIVGSESVGNGGHLVLVARDRLLALQERQKVSGLLPESAQIGGENFQRKQLLLATKTISPQMPAIEVQEHNDSLADVKRILLASDVKVTEISADKITPQDLVQSNLVAVFGGDGTFLKVASMLQNGIPIFGINSAPSRSFGHYLKVTAETLEAALNALLTGQYCVLDLPRICAVISDSQGREAPVPSALNDLFVKDMGFAKATRTRMGCAKRHEDHFSDGVLISAATATGVNSWMHNSGGVIVGEGSGLIQCLSFNPNRTDRQGNPNLLTHFVTGEPFTVESLGRHDTRYGINGEEVGPFPSGSSLMICPGGSSVRMIEFRAKTENVPAQDILPELNPRKDHGLTAEEITKIDTTHVCRSVRPGEKKQILLLHLSDDLSSLRILTIMKRGGVVLSAKNIVLNAEIKDPRLLYPTAEIGNLPSVDRDIVHNLFRYGNYITLINGVVVDWDPSEDKNVWGPSIDTVFFIHSLQKHGVFNGSVRVVAEIGTGGGMIIKAALEKCLALEEIRLTDVEMNALRCSLRNLQPVLREEVRTAAYNAKGIKDIGTVDLLLINPPYIPKPAGNGINQYEGTGLIREVVSDGLEHLNPENPEASIVINYSSLAQNDFDQFVQGREDLEIELLETLTVPLKINWTSIDSEWLNYLITECGLEIRDDQIHGYRYWHTLKIIKIKRKHKS</sequence>
<dbReference type="GO" id="GO:0003676">
    <property type="term" value="F:nucleic acid binding"/>
    <property type="evidence" value="ECO:0007669"/>
    <property type="project" value="InterPro"/>
</dbReference>
<protein>
    <submittedName>
        <fullName evidence="1">Uncharacterized protein</fullName>
    </submittedName>
</protein>
<dbReference type="GO" id="GO:0051287">
    <property type="term" value="F:NAD binding"/>
    <property type="evidence" value="ECO:0007669"/>
    <property type="project" value="UniProtKB-ARBA"/>
</dbReference>